<evidence type="ECO:0000313" key="2">
    <source>
        <dbReference type="EMBL" id="OGC70103.1"/>
    </source>
</evidence>
<dbReference type="GO" id="GO:0008483">
    <property type="term" value="F:transaminase activity"/>
    <property type="evidence" value="ECO:0007669"/>
    <property type="project" value="TreeGrafter"/>
</dbReference>
<dbReference type="InterPro" id="IPR000653">
    <property type="entry name" value="DegT/StrS_aminotransferase"/>
</dbReference>
<accession>A0A1F4WMH8</accession>
<dbReference type="InterPro" id="IPR015424">
    <property type="entry name" value="PyrdxlP-dep_Trfase"/>
</dbReference>
<dbReference type="PANTHER" id="PTHR30244:SF34">
    <property type="entry name" value="DTDP-4-AMINO-4,6-DIDEOXYGALACTOSE TRANSAMINASE"/>
    <property type="match status" value="1"/>
</dbReference>
<evidence type="ECO:0000256" key="1">
    <source>
        <dbReference type="RuleBase" id="RU004508"/>
    </source>
</evidence>
<dbReference type="PANTHER" id="PTHR30244">
    <property type="entry name" value="TRANSAMINASE"/>
    <property type="match status" value="1"/>
</dbReference>
<dbReference type="Proteomes" id="UP000179113">
    <property type="component" value="Unassembled WGS sequence"/>
</dbReference>
<sequence>MQTYTEVKKDQIKLIKSSFYDEVNTKEKLVEFIRNAPILSMGEQCAKLEEEFAKKQGCRYSAFVSSGSAANLILIQAMLNLGYLRKGDKVAFSALTWATNVMPLIQLGLQPVPLDCELSNLNVSSGILKSALEKESDIKALFLTNVLGFSADIDVLSKFCADNNILLLEDNCESLGSKVAGKLLGNYGLASTFSTFVGHHLSTIEGGFVCTNDENLVEMLRLVRAHGWDRNLPEENKNKLRNENNIDYFYSRYTFYDLAYNTRPTEIQGFLGNIQVGFWDEIVAKRERNFFIFHEAVKSNDDLIHLEVGHMDTVSNFAMPIVFKDKTLFRKYKDKFESRNVEIRPVIAGNISRQPFFKKYVNRDSHLENADFIHENGLYFANNPELTDEEVNVLSGLISRK</sequence>
<dbReference type="Gene3D" id="3.40.640.10">
    <property type="entry name" value="Type I PLP-dependent aspartate aminotransferase-like (Major domain)"/>
    <property type="match status" value="1"/>
</dbReference>
<comment type="similarity">
    <text evidence="1">Belongs to the DegT/DnrJ/EryC1 family.</text>
</comment>
<evidence type="ECO:0000313" key="3">
    <source>
        <dbReference type="Proteomes" id="UP000179113"/>
    </source>
</evidence>
<dbReference type="InterPro" id="IPR015421">
    <property type="entry name" value="PyrdxlP-dep_Trfase_major"/>
</dbReference>
<reference evidence="2 3" key="1">
    <citation type="journal article" date="2016" name="Nat. Commun.">
        <title>Thousands of microbial genomes shed light on interconnected biogeochemical processes in an aquifer system.</title>
        <authorList>
            <person name="Anantharaman K."/>
            <person name="Brown C.T."/>
            <person name="Hug L.A."/>
            <person name="Sharon I."/>
            <person name="Castelle C.J."/>
            <person name="Probst A.J."/>
            <person name="Thomas B.C."/>
            <person name="Singh A."/>
            <person name="Wilkins M.J."/>
            <person name="Karaoz U."/>
            <person name="Brodie E.L."/>
            <person name="Williams K.H."/>
            <person name="Hubbard S.S."/>
            <person name="Banfield J.F."/>
        </authorList>
    </citation>
    <scope>NUCLEOTIDE SEQUENCE [LARGE SCALE GENOMIC DNA]</scope>
</reference>
<dbReference type="InterPro" id="IPR015422">
    <property type="entry name" value="PyrdxlP-dep_Trfase_small"/>
</dbReference>
<proteinExistence type="inferred from homology"/>
<evidence type="ECO:0008006" key="4">
    <source>
        <dbReference type="Google" id="ProtNLM"/>
    </source>
</evidence>
<name>A0A1F4WMH8_UNCKA</name>
<dbReference type="SUPFAM" id="SSF53383">
    <property type="entry name" value="PLP-dependent transferases"/>
    <property type="match status" value="1"/>
</dbReference>
<dbReference type="EMBL" id="MEWA01000010">
    <property type="protein sequence ID" value="OGC70103.1"/>
    <property type="molecule type" value="Genomic_DNA"/>
</dbReference>
<dbReference type="GO" id="GO:0000271">
    <property type="term" value="P:polysaccharide biosynthetic process"/>
    <property type="evidence" value="ECO:0007669"/>
    <property type="project" value="TreeGrafter"/>
</dbReference>
<keyword evidence="1" id="KW-0663">Pyridoxal phosphate</keyword>
<dbReference type="PIRSF" id="PIRSF000390">
    <property type="entry name" value="PLP_StrS"/>
    <property type="match status" value="1"/>
</dbReference>
<dbReference type="Gene3D" id="3.90.1150.10">
    <property type="entry name" value="Aspartate Aminotransferase, domain 1"/>
    <property type="match status" value="1"/>
</dbReference>
<dbReference type="AlphaFoldDB" id="A0A1F4WMH8"/>
<comment type="caution">
    <text evidence="2">The sequence shown here is derived from an EMBL/GenBank/DDBJ whole genome shotgun (WGS) entry which is preliminary data.</text>
</comment>
<dbReference type="Pfam" id="PF01041">
    <property type="entry name" value="DegT_DnrJ_EryC1"/>
    <property type="match status" value="1"/>
</dbReference>
<dbReference type="GO" id="GO:0030170">
    <property type="term" value="F:pyridoxal phosphate binding"/>
    <property type="evidence" value="ECO:0007669"/>
    <property type="project" value="TreeGrafter"/>
</dbReference>
<protein>
    <recommendedName>
        <fullName evidence="4">DegT/DnrJ/EryC1/StrS aminotransferase</fullName>
    </recommendedName>
</protein>
<organism evidence="2 3">
    <name type="scientific">candidate division WWE3 bacterium RIFOXYC1_FULL_39_7</name>
    <dbReference type="NCBI Taxonomy" id="1802643"/>
    <lineage>
        <taxon>Bacteria</taxon>
        <taxon>Katanobacteria</taxon>
    </lineage>
</organism>
<gene>
    <name evidence="2" type="ORF">A2415_00700</name>
</gene>